<gene>
    <name evidence="1" type="ORF">PECAL_2P19460</name>
</gene>
<dbReference type="Pfam" id="PF12739">
    <property type="entry name" value="TRAPPC-Trs85"/>
    <property type="match status" value="2"/>
</dbReference>
<evidence type="ECO:0000313" key="1">
    <source>
        <dbReference type="EMBL" id="CAH0368852.1"/>
    </source>
</evidence>
<comment type="caution">
    <text evidence="1">The sequence shown here is derived from an EMBL/GenBank/DDBJ whole genome shotgun (WGS) entry which is preliminary data.</text>
</comment>
<dbReference type="Proteomes" id="UP000789595">
    <property type="component" value="Unassembled WGS sequence"/>
</dbReference>
<protein>
    <submittedName>
        <fullName evidence="1">Uncharacterized protein</fullName>
    </submittedName>
</protein>
<keyword evidence="2" id="KW-1185">Reference proteome</keyword>
<sequence length="1290" mass="134660">MDPIKATNARPPSTNQEEFRAGVGPVVCCVETSEANRVVRRLAGFGLRDLLAAYVAEAATGPLAFRSASRRLSLPGGLSVRFLAAGDMVSAPAAEDETKLAAAVSLRDDEQVDTTVLLDSRADTALASLCARREAGAWTLRWRTALEATLAHASHESFACPAAVVVVVASSEPAGVGAAVEELASMRHLAPGFADGRYDARVTPRHVVIIHDSEHGASVARDALAAARDALPAAVAAAPAVTRLVALGGEGACSDVPHDAHFPRLSAADADGLRRLAAELVHAVVVPALERRVAALHTNVAASRRGVRNVLKSWLRLPRDGGLPPQASTGAVATLASPDMSPPQYPHETIEAQIRLLADTAFAIGDLETALAHYRLARDDFKRDRALLHAGAAHEMIARSLLGLAVRGSGGSIVVSAATSASGADTKAATSVLWRDAIASADAAVATLLAAAGKARRTNATGAHVRLEQRATCAARALTRAALVSADCRAAMAADRTQSPLVSRRRMPKNGCREAHAAAAAAADALVAAAQFEMSPCVAVLYERAAWCYMAGGLNRKGALHLVMAGHRYRACGADAHAVECYVAARAKYASLCRIAAGGTASCGWPRIDEHIEHALGRQLEALGYHARALRCTLALIAVARAPPLRHAALLRTFLATARAHPDALRVAAALLARDQPPSASCGGGEDPAAVADALATPPSTAMGARRDAIDDIVIVGLAAPTIIADGICARMPDELAFEVSGGTVDWAQRLAGLAKAGESIQDTAAERPPHLADAVAQRARRATWPRWCGRGEVVTVDVTLQNPLAAPLDIDAVELVCTMDVGHDAARRPWSPPPPPMPLPCDMVSSCPIDDAFLAELRQAADTANVATPAWIAERTRIVVPALGARVVRLRCGATRTGTLRVVGVRWRLAGAVWGAAAIARAGPTLRRTRDERARGARAPDASLAIHIVGDLPRVVATLAPDCGGPWRALEGEVVRTHLRLRNVGRARAGSLTVRTERAWLALANPLDASGNAWRVGDAIKPGASRDVPAHVCAPSGMGTAALHAALCYEAISGPQAIVAPLAWPAIHDGDPEKDDFARHARARGATVAAAAPLTRFAPLVVAAIIAPSLCVSTHAHGRVLTVEVANVGSADMFVTDVRAAETCTVGVKILPRERVAVHHVALATPMNALTGTAPAAALFDAAIAAARYTHSVAKEARRAAPDAPRTLQAVRRARSRVFDQGAATPGDAAVACGALTIEWTVAAEIGHGRVGRHLFIDEGPPATKLEETDLPLFDANNLRLLCALRMRI</sequence>
<dbReference type="EMBL" id="CAKKNE010000002">
    <property type="protein sequence ID" value="CAH0368852.1"/>
    <property type="molecule type" value="Genomic_DNA"/>
</dbReference>
<evidence type="ECO:0000313" key="2">
    <source>
        <dbReference type="Proteomes" id="UP000789595"/>
    </source>
</evidence>
<dbReference type="InterPro" id="IPR024420">
    <property type="entry name" value="TRAPP_III_complex_Trs85"/>
</dbReference>
<dbReference type="GO" id="GO:1990072">
    <property type="term" value="C:TRAPPIII protein complex"/>
    <property type="evidence" value="ECO:0007669"/>
    <property type="project" value="TreeGrafter"/>
</dbReference>
<dbReference type="PANTHER" id="PTHR12975:SF6">
    <property type="entry name" value="TRAFFICKING PROTEIN PARTICLE COMPLEX SUBUNIT 8"/>
    <property type="match status" value="1"/>
</dbReference>
<proteinExistence type="predicted"/>
<dbReference type="PANTHER" id="PTHR12975">
    <property type="entry name" value="TRANSPORT PROTEIN TRAPP"/>
    <property type="match status" value="1"/>
</dbReference>
<name>A0A8J2SKT1_9STRA</name>
<reference evidence="1" key="1">
    <citation type="submission" date="2021-11" db="EMBL/GenBank/DDBJ databases">
        <authorList>
            <consortium name="Genoscope - CEA"/>
            <person name="William W."/>
        </authorList>
    </citation>
    <scope>NUCLEOTIDE SEQUENCE</scope>
</reference>
<accession>A0A8J2SKT1</accession>
<dbReference type="OrthoDB" id="437922at2759"/>
<organism evidence="1 2">
    <name type="scientific">Pelagomonas calceolata</name>
    <dbReference type="NCBI Taxonomy" id="35677"/>
    <lineage>
        <taxon>Eukaryota</taxon>
        <taxon>Sar</taxon>
        <taxon>Stramenopiles</taxon>
        <taxon>Ochrophyta</taxon>
        <taxon>Pelagophyceae</taxon>
        <taxon>Pelagomonadales</taxon>
        <taxon>Pelagomonadaceae</taxon>
        <taxon>Pelagomonas</taxon>
    </lineage>
</organism>